<evidence type="ECO:0000313" key="1">
    <source>
        <dbReference type="Ensembl" id="ENSCSRP00000023837.1"/>
    </source>
</evidence>
<accession>A0A8C3T5L2</accession>
<organism evidence="1 2">
    <name type="scientific">Chelydra serpentina</name>
    <name type="common">Snapping turtle</name>
    <name type="synonym">Testudo serpentina</name>
    <dbReference type="NCBI Taxonomy" id="8475"/>
    <lineage>
        <taxon>Eukaryota</taxon>
        <taxon>Metazoa</taxon>
        <taxon>Chordata</taxon>
        <taxon>Craniata</taxon>
        <taxon>Vertebrata</taxon>
        <taxon>Euteleostomi</taxon>
        <taxon>Archelosauria</taxon>
        <taxon>Testudinata</taxon>
        <taxon>Testudines</taxon>
        <taxon>Cryptodira</taxon>
        <taxon>Durocryptodira</taxon>
        <taxon>Americhelydia</taxon>
        <taxon>Chelydroidea</taxon>
        <taxon>Chelydridae</taxon>
        <taxon>Chelydra</taxon>
    </lineage>
</organism>
<dbReference type="AlphaFoldDB" id="A0A8C3T5L2"/>
<reference evidence="1" key="1">
    <citation type="submission" date="2025-08" db="UniProtKB">
        <authorList>
            <consortium name="Ensembl"/>
        </authorList>
    </citation>
    <scope>IDENTIFICATION</scope>
</reference>
<name>A0A8C3T5L2_CHESE</name>
<proteinExistence type="predicted"/>
<reference evidence="1" key="2">
    <citation type="submission" date="2025-09" db="UniProtKB">
        <authorList>
            <consortium name="Ensembl"/>
        </authorList>
    </citation>
    <scope>IDENTIFICATION</scope>
</reference>
<dbReference type="Proteomes" id="UP000694403">
    <property type="component" value="Unplaced"/>
</dbReference>
<evidence type="ECO:0000313" key="2">
    <source>
        <dbReference type="Proteomes" id="UP000694403"/>
    </source>
</evidence>
<sequence>RALQVWGTVSRAEGWEWNPMEKNRICFYIALFMLFLPKHFDGCLIVIQTFGVFLETFQIWSPHRFQCSGRVSLCQQKENKKNTCGTLETNTFISA</sequence>
<keyword evidence="2" id="KW-1185">Reference proteome</keyword>
<protein>
    <submittedName>
        <fullName evidence="1">Uncharacterized protein</fullName>
    </submittedName>
</protein>
<dbReference type="Ensembl" id="ENSCSRT00000024867.1">
    <property type="protein sequence ID" value="ENSCSRP00000023837.1"/>
    <property type="gene ID" value="ENSCSRG00000017886.1"/>
</dbReference>